<dbReference type="KEGG" id="hne:HNE_0952"/>
<dbReference type="AlphaFoldDB" id="Q0C3L5"/>
<accession>Q0C3L5</accession>
<evidence type="ECO:0000313" key="1">
    <source>
        <dbReference type="EMBL" id="ABI77668.1"/>
    </source>
</evidence>
<proteinExistence type="predicted"/>
<evidence type="ECO:0000313" key="2">
    <source>
        <dbReference type="Proteomes" id="UP000001959"/>
    </source>
</evidence>
<dbReference type="EMBL" id="CP000158">
    <property type="protein sequence ID" value="ABI77668.1"/>
    <property type="molecule type" value="Genomic_DNA"/>
</dbReference>
<protein>
    <submittedName>
        <fullName evidence="1">Uncharacterized protein</fullName>
    </submittedName>
</protein>
<keyword evidence="2" id="KW-1185">Reference proteome</keyword>
<gene>
    <name evidence="1" type="ordered locus">HNE_0952</name>
</gene>
<reference evidence="1 2" key="1">
    <citation type="journal article" date="2006" name="J. Bacteriol.">
        <title>Comparative genomic evidence for a close relationship between the dimorphic prosthecate bacteria Hyphomonas neptunium and Caulobacter crescentus.</title>
        <authorList>
            <person name="Badger J.H."/>
            <person name="Hoover T.R."/>
            <person name="Brun Y.V."/>
            <person name="Weiner R.M."/>
            <person name="Laub M.T."/>
            <person name="Alexandre G."/>
            <person name="Mrazek J."/>
            <person name="Ren Q."/>
            <person name="Paulsen I.T."/>
            <person name="Nelson K.E."/>
            <person name="Khouri H.M."/>
            <person name="Radune D."/>
            <person name="Sosa J."/>
            <person name="Dodson R.J."/>
            <person name="Sullivan S.A."/>
            <person name="Rosovitz M.J."/>
            <person name="Madupu R."/>
            <person name="Brinkac L.M."/>
            <person name="Durkin A.S."/>
            <person name="Daugherty S.C."/>
            <person name="Kothari S.P."/>
            <person name="Giglio M.G."/>
            <person name="Zhou L."/>
            <person name="Haft D.H."/>
            <person name="Selengut J.D."/>
            <person name="Davidsen T.M."/>
            <person name="Yang Q."/>
            <person name="Zafar N."/>
            <person name="Ward N.L."/>
        </authorList>
    </citation>
    <scope>NUCLEOTIDE SEQUENCE [LARGE SCALE GENOMIC DNA]</scope>
    <source>
        <strain evidence="1 2">ATCC 15444</strain>
    </source>
</reference>
<name>Q0C3L5_HYPNA</name>
<dbReference type="HOGENOM" id="CLU_3389852_0_0_5"/>
<organism evidence="1 2">
    <name type="scientific">Hyphomonas neptunium (strain ATCC 15444)</name>
    <dbReference type="NCBI Taxonomy" id="228405"/>
    <lineage>
        <taxon>Bacteria</taxon>
        <taxon>Pseudomonadati</taxon>
        <taxon>Pseudomonadota</taxon>
        <taxon>Alphaproteobacteria</taxon>
        <taxon>Hyphomonadales</taxon>
        <taxon>Hyphomonadaceae</taxon>
        <taxon>Hyphomonas</taxon>
    </lineage>
</organism>
<sequence length="32" mass="3618">MFVECSGMLSAPVYLPANHFMGRGFRRDDLIS</sequence>
<dbReference type="Proteomes" id="UP000001959">
    <property type="component" value="Chromosome"/>
</dbReference>
<dbReference type="STRING" id="228405.HNE_0952"/>